<name>A0AA40FXK5_9HYME</name>
<sequence>MDLRAAGGWLKPYYGTIGVRFHLTVPMPVTQPWTAHGEPLWPPSSRISHSARLLAGSSRCTRKLELSALPAGSISRIVTENRADLKRTKRTNRRQDE</sequence>
<evidence type="ECO:0000313" key="2">
    <source>
        <dbReference type="Proteomes" id="UP001177670"/>
    </source>
</evidence>
<reference evidence="1" key="1">
    <citation type="submission" date="2021-10" db="EMBL/GenBank/DDBJ databases">
        <title>Melipona bicolor Genome sequencing and assembly.</title>
        <authorList>
            <person name="Araujo N.S."/>
            <person name="Arias M.C."/>
        </authorList>
    </citation>
    <scope>NUCLEOTIDE SEQUENCE</scope>
    <source>
        <strain evidence="1">USP_2M_L1-L4_2017</strain>
        <tissue evidence="1">Whole body</tissue>
    </source>
</reference>
<proteinExistence type="predicted"/>
<comment type="caution">
    <text evidence="1">The sequence shown here is derived from an EMBL/GenBank/DDBJ whole genome shotgun (WGS) entry which is preliminary data.</text>
</comment>
<keyword evidence="2" id="KW-1185">Reference proteome</keyword>
<dbReference type="Proteomes" id="UP001177670">
    <property type="component" value="Unassembled WGS sequence"/>
</dbReference>
<evidence type="ECO:0000313" key="1">
    <source>
        <dbReference type="EMBL" id="KAK1126991.1"/>
    </source>
</evidence>
<dbReference type="EMBL" id="JAHYIQ010000013">
    <property type="protein sequence ID" value="KAK1126991.1"/>
    <property type="molecule type" value="Genomic_DNA"/>
</dbReference>
<protein>
    <submittedName>
        <fullName evidence="1">Uncharacterized protein</fullName>
    </submittedName>
</protein>
<accession>A0AA40FXK5</accession>
<dbReference type="AlphaFoldDB" id="A0AA40FXK5"/>
<gene>
    <name evidence="1" type="ORF">K0M31_004606</name>
</gene>
<organism evidence="1 2">
    <name type="scientific">Melipona bicolor</name>
    <dbReference type="NCBI Taxonomy" id="60889"/>
    <lineage>
        <taxon>Eukaryota</taxon>
        <taxon>Metazoa</taxon>
        <taxon>Ecdysozoa</taxon>
        <taxon>Arthropoda</taxon>
        <taxon>Hexapoda</taxon>
        <taxon>Insecta</taxon>
        <taxon>Pterygota</taxon>
        <taxon>Neoptera</taxon>
        <taxon>Endopterygota</taxon>
        <taxon>Hymenoptera</taxon>
        <taxon>Apocrita</taxon>
        <taxon>Aculeata</taxon>
        <taxon>Apoidea</taxon>
        <taxon>Anthophila</taxon>
        <taxon>Apidae</taxon>
        <taxon>Melipona</taxon>
    </lineage>
</organism>